<dbReference type="GeneID" id="104990652"/>
<feature type="compositionally biased region" description="Polar residues" evidence="1">
    <location>
        <begin position="98"/>
        <end position="120"/>
    </location>
</feature>
<dbReference type="AlphaFoldDB" id="A0A6P3HPR0"/>
<feature type="region of interest" description="Disordered" evidence="1">
    <location>
        <begin position="60"/>
        <end position="141"/>
    </location>
</feature>
<keyword evidence="2" id="KW-1185">Reference proteome</keyword>
<reference evidence="3" key="1">
    <citation type="submission" date="2025-08" db="UniProtKB">
        <authorList>
            <consortium name="RefSeq"/>
        </authorList>
    </citation>
    <scope>IDENTIFICATION</scope>
    <source>
        <tissue evidence="3">Blood</tissue>
    </source>
</reference>
<dbReference type="InterPro" id="IPR031465">
    <property type="entry name" value="DUF4681"/>
</dbReference>
<proteinExistence type="predicted"/>
<feature type="region of interest" description="Disordered" evidence="1">
    <location>
        <begin position="1"/>
        <end position="31"/>
    </location>
</feature>
<sequence>MAQHAFQDQEQEGGRNSRQQKRKSFEDTMKPKAVELTITETLWDQVLMAFKDIQNELQEDARTRGMSSVTPTSSASKIGTKTSDAATTPKLGRLLSGTGEQPSGIQAQNLRGQSSDQSACYPNPNPTINEEDHLQGTALVA</sequence>
<evidence type="ECO:0000313" key="2">
    <source>
        <dbReference type="Proteomes" id="UP000515208"/>
    </source>
</evidence>
<dbReference type="OrthoDB" id="9594515at2759"/>
<organism evidence="2 3">
    <name type="scientific">Bison bison bison</name>
    <name type="common">North American plains bison</name>
    <dbReference type="NCBI Taxonomy" id="43346"/>
    <lineage>
        <taxon>Eukaryota</taxon>
        <taxon>Metazoa</taxon>
        <taxon>Chordata</taxon>
        <taxon>Craniata</taxon>
        <taxon>Vertebrata</taxon>
        <taxon>Euteleostomi</taxon>
        <taxon>Mammalia</taxon>
        <taxon>Eutheria</taxon>
        <taxon>Laurasiatheria</taxon>
        <taxon>Artiodactyla</taxon>
        <taxon>Ruminantia</taxon>
        <taxon>Pecora</taxon>
        <taxon>Bovidae</taxon>
        <taxon>Bovinae</taxon>
        <taxon>Bison</taxon>
    </lineage>
</organism>
<evidence type="ECO:0000313" key="3">
    <source>
        <dbReference type="RefSeq" id="XP_010841179.1"/>
    </source>
</evidence>
<dbReference type="Proteomes" id="UP000515208">
    <property type="component" value="Unplaced"/>
</dbReference>
<accession>A0A6P3HPR0</accession>
<gene>
    <name evidence="3" type="primary">LOC104990652</name>
</gene>
<dbReference type="Pfam" id="PF15732">
    <property type="entry name" value="DUF4681"/>
    <property type="match status" value="1"/>
</dbReference>
<name>A0A6P3HPR0_BISBB</name>
<feature type="compositionally biased region" description="Polar residues" evidence="1">
    <location>
        <begin position="65"/>
        <end position="86"/>
    </location>
</feature>
<protein>
    <submittedName>
        <fullName evidence="3">LOW QUALITY PROTEIN: uncharacterized protein C12orf54 homolog</fullName>
    </submittedName>
</protein>
<dbReference type="KEGG" id="bbis:104990652"/>
<dbReference type="RefSeq" id="XP_010841179.1">
    <property type="nucleotide sequence ID" value="XM_010842877.1"/>
</dbReference>
<evidence type="ECO:0000256" key="1">
    <source>
        <dbReference type="SAM" id="MobiDB-lite"/>
    </source>
</evidence>